<feature type="compositionally biased region" description="Polar residues" evidence="1">
    <location>
        <begin position="74"/>
        <end position="85"/>
    </location>
</feature>
<feature type="region of interest" description="Disordered" evidence="1">
    <location>
        <begin position="74"/>
        <end position="125"/>
    </location>
</feature>
<gene>
    <name evidence="2" type="ORF">GPA21_08665</name>
</gene>
<dbReference type="EMBL" id="WTVM01000041">
    <property type="protein sequence ID" value="NMG03045.1"/>
    <property type="molecule type" value="Genomic_DNA"/>
</dbReference>
<keyword evidence="3" id="KW-1185">Reference proteome</keyword>
<evidence type="ECO:0000313" key="3">
    <source>
        <dbReference type="Proteomes" id="UP000599523"/>
    </source>
</evidence>
<dbReference type="Proteomes" id="UP000599523">
    <property type="component" value="Unassembled WGS sequence"/>
</dbReference>
<dbReference type="AlphaFoldDB" id="A0A972FE43"/>
<evidence type="ECO:0000313" key="2">
    <source>
        <dbReference type="EMBL" id="NMG03045.1"/>
    </source>
</evidence>
<comment type="caution">
    <text evidence="2">The sequence shown here is derived from an EMBL/GenBank/DDBJ whole genome shotgun (WGS) entry which is preliminary data.</text>
</comment>
<reference evidence="2" key="1">
    <citation type="submission" date="2019-12" db="EMBL/GenBank/DDBJ databases">
        <title>Comparative genomics gives insights into the taxonomy of the Azoarcus-Aromatoleum group and reveals separate origins of nif in the plant-associated Azoarcus and non-plant-associated Aromatoleum sub-groups.</title>
        <authorList>
            <person name="Lafos M."/>
            <person name="Maluk M."/>
            <person name="Batista M."/>
            <person name="Junghare M."/>
            <person name="Carmona M."/>
            <person name="Faoro H."/>
            <person name="Cruz L.M."/>
            <person name="Battistoni F."/>
            <person name="De Souza E."/>
            <person name="Pedrosa F."/>
            <person name="Chen W.-M."/>
            <person name="Poole P.S."/>
            <person name="Dixon R.A."/>
            <person name="James E.K."/>
        </authorList>
    </citation>
    <scope>NUCLEOTIDE SEQUENCE</scope>
    <source>
        <strain evidence="2">NSC3</strain>
    </source>
</reference>
<name>A0A972FE43_9RHOO</name>
<sequence length="125" mass="13666">MKVRLPWTQMPGFIRPKDGDGGSVQITVRIPVSEKSRLEAAQELLQQQNLEMSITDIVRNALRDACQYVEQTYLTSQNSSIGGNQSHKKGSEESRSGNHSSKPRVEEWGAAAISTDSATRAAAPP</sequence>
<accession>A0A972FE43</accession>
<dbReference type="RefSeq" id="WP_168987804.1">
    <property type="nucleotide sequence ID" value="NZ_CAWPHM010000266.1"/>
</dbReference>
<feature type="non-terminal residue" evidence="2">
    <location>
        <position position="125"/>
    </location>
</feature>
<protein>
    <submittedName>
        <fullName evidence="2">Uncharacterized protein</fullName>
    </submittedName>
</protein>
<organism evidence="2 3">
    <name type="scientific">Azoarcus taiwanensis</name>
    <dbReference type="NCBI Taxonomy" id="666964"/>
    <lineage>
        <taxon>Bacteria</taxon>
        <taxon>Pseudomonadati</taxon>
        <taxon>Pseudomonadota</taxon>
        <taxon>Betaproteobacteria</taxon>
        <taxon>Rhodocyclales</taxon>
        <taxon>Zoogloeaceae</taxon>
        <taxon>Azoarcus</taxon>
    </lineage>
</organism>
<proteinExistence type="predicted"/>
<evidence type="ECO:0000256" key="1">
    <source>
        <dbReference type="SAM" id="MobiDB-lite"/>
    </source>
</evidence>
<dbReference type="Gene3D" id="6.10.180.30">
    <property type="match status" value="1"/>
</dbReference>